<dbReference type="GO" id="GO:0005525">
    <property type="term" value="F:GTP binding"/>
    <property type="evidence" value="ECO:0007669"/>
    <property type="project" value="TreeGrafter"/>
</dbReference>
<dbReference type="Proteomes" id="UP000095679">
    <property type="component" value="Unassembled WGS sequence"/>
</dbReference>
<dbReference type="InterPro" id="IPR027417">
    <property type="entry name" value="P-loop_NTPase"/>
</dbReference>
<dbReference type="GO" id="GO:0035091">
    <property type="term" value="F:phosphatidylinositol binding"/>
    <property type="evidence" value="ECO:0007669"/>
    <property type="project" value="TreeGrafter"/>
</dbReference>
<evidence type="ECO:0000313" key="2">
    <source>
        <dbReference type="EMBL" id="CUN66954.1"/>
    </source>
</evidence>
<dbReference type="EMBL" id="CYZL01000003">
    <property type="protein sequence ID" value="CUN66954.1"/>
    <property type="molecule type" value="Genomic_DNA"/>
</dbReference>
<dbReference type="RefSeq" id="WP_055297973.1">
    <property type="nucleotide sequence ID" value="NZ_BLYK01000101.1"/>
</dbReference>
<dbReference type="InterPro" id="IPR038727">
    <property type="entry name" value="NadR/Ttd14_AAA_dom"/>
</dbReference>
<dbReference type="AlphaFoldDB" id="A0A173YSR4"/>
<organism evidence="2 3">
    <name type="scientific">Anaerobutyricum hallii</name>
    <dbReference type="NCBI Taxonomy" id="39488"/>
    <lineage>
        <taxon>Bacteria</taxon>
        <taxon>Bacillati</taxon>
        <taxon>Bacillota</taxon>
        <taxon>Clostridia</taxon>
        <taxon>Lachnospirales</taxon>
        <taxon>Lachnospiraceae</taxon>
        <taxon>Anaerobutyricum</taxon>
    </lineage>
</organism>
<gene>
    <name evidence="2" type="ORF">ERS852450_00406</name>
</gene>
<accession>A0A173YSR4</accession>
<dbReference type="Gene3D" id="3.40.50.300">
    <property type="entry name" value="P-loop containing nucleotide triphosphate hydrolases"/>
    <property type="match status" value="1"/>
</dbReference>
<sequence>MSITKIVITGGPCAGKTTGMSWIQNAFTERGYRVLFISETATELISGGVAPWICSDNTEYQKCQMKLQLEKEKVFEQAARTMDSDKILIVCDRGTLDNKAYMTEADFSLVLNELGLNEVELRDGYDAVFHLVTAAKGAEKFYTTANNTARTETVDEAVALDDELIAAWTGHSHLRIIDNSLGFEEKMKHLIAEIANFLGEPDHMR</sequence>
<proteinExistence type="predicted"/>
<dbReference type="InterPro" id="IPR053227">
    <property type="entry name" value="TRPL-trafficking_regulator"/>
</dbReference>
<dbReference type="PANTHER" id="PTHR34932:SF1">
    <property type="entry name" value="TRPL TRANSLOCATION DEFECT PROTEIN 14"/>
    <property type="match status" value="1"/>
</dbReference>
<evidence type="ECO:0000259" key="1">
    <source>
        <dbReference type="Pfam" id="PF13521"/>
    </source>
</evidence>
<name>A0A173YSR4_9FIRM</name>
<reference evidence="2 3" key="1">
    <citation type="submission" date="2015-09" db="EMBL/GenBank/DDBJ databases">
        <authorList>
            <consortium name="Pathogen Informatics"/>
        </authorList>
    </citation>
    <scope>NUCLEOTIDE SEQUENCE [LARGE SCALE GENOMIC DNA]</scope>
    <source>
        <strain evidence="2 3">2789STDY5834835</strain>
    </source>
</reference>
<dbReference type="PANTHER" id="PTHR34932">
    <property type="entry name" value="TRPL TRANSLOCATION DEFECT PROTEIN 14"/>
    <property type="match status" value="1"/>
</dbReference>
<protein>
    <recommendedName>
        <fullName evidence="1">NadR/Ttd14 AAA domain-containing protein</fullName>
    </recommendedName>
</protein>
<dbReference type="Pfam" id="PF13521">
    <property type="entry name" value="AAA_28"/>
    <property type="match status" value="1"/>
</dbReference>
<feature type="domain" description="NadR/Ttd14 AAA" evidence="1">
    <location>
        <begin position="5"/>
        <end position="186"/>
    </location>
</feature>
<dbReference type="GO" id="GO:0070300">
    <property type="term" value="F:phosphatidic acid binding"/>
    <property type="evidence" value="ECO:0007669"/>
    <property type="project" value="TreeGrafter"/>
</dbReference>
<evidence type="ECO:0000313" key="3">
    <source>
        <dbReference type="Proteomes" id="UP000095679"/>
    </source>
</evidence>
<dbReference type="SUPFAM" id="SSF52540">
    <property type="entry name" value="P-loop containing nucleoside triphosphate hydrolases"/>
    <property type="match status" value="1"/>
</dbReference>